<dbReference type="RefSeq" id="WP_116856747.1">
    <property type="nucleotide sequence ID" value="NZ_QTJV01000013.1"/>
</dbReference>
<keyword evidence="1" id="KW-1133">Transmembrane helix</keyword>
<feature type="transmembrane region" description="Helical" evidence="1">
    <location>
        <begin position="117"/>
        <end position="135"/>
    </location>
</feature>
<sequence>MNNTLSQDQKDEIRRSILQSTFIMDITVRRLVEQGFNEATAHYLVSNEVKAFKQEIVERALRNKKEEEARGIAFIVVVLVSLAGTIFNVHSLTWTVAAMLIAGGAGYFAFRNKPVAGVLSFITFAVILPYTYTYYLKGRTRFINIELLIPMFLAIIPAAVVYFVVAFTVHADKKDN</sequence>
<evidence type="ECO:0000313" key="3">
    <source>
        <dbReference type="Proteomes" id="UP000261174"/>
    </source>
</evidence>
<evidence type="ECO:0000256" key="1">
    <source>
        <dbReference type="SAM" id="Phobius"/>
    </source>
</evidence>
<gene>
    <name evidence="2" type="ORF">DXN04_28165</name>
</gene>
<keyword evidence="3" id="KW-1185">Reference proteome</keyword>
<name>A0A3E1NUG7_9BACT</name>
<reference evidence="2 3" key="1">
    <citation type="submission" date="2018-08" db="EMBL/GenBank/DDBJ databases">
        <title>Chitinophaga sp. K20C18050901, a novel bacterium isolated from forest soil.</title>
        <authorList>
            <person name="Wang C."/>
        </authorList>
    </citation>
    <scope>NUCLEOTIDE SEQUENCE [LARGE SCALE GENOMIC DNA]</scope>
    <source>
        <strain evidence="2 3">K20C18050901</strain>
    </source>
</reference>
<keyword evidence="1" id="KW-0812">Transmembrane</keyword>
<evidence type="ECO:0000313" key="2">
    <source>
        <dbReference type="EMBL" id="RFM31592.1"/>
    </source>
</evidence>
<feature type="transmembrane region" description="Helical" evidence="1">
    <location>
        <begin position="69"/>
        <end position="87"/>
    </location>
</feature>
<keyword evidence="1" id="KW-0472">Membrane</keyword>
<proteinExistence type="predicted"/>
<comment type="caution">
    <text evidence="2">The sequence shown here is derived from an EMBL/GenBank/DDBJ whole genome shotgun (WGS) entry which is preliminary data.</text>
</comment>
<organism evidence="2 3">
    <name type="scientific">Chitinophaga silvisoli</name>
    <dbReference type="NCBI Taxonomy" id="2291814"/>
    <lineage>
        <taxon>Bacteria</taxon>
        <taxon>Pseudomonadati</taxon>
        <taxon>Bacteroidota</taxon>
        <taxon>Chitinophagia</taxon>
        <taxon>Chitinophagales</taxon>
        <taxon>Chitinophagaceae</taxon>
        <taxon>Chitinophaga</taxon>
    </lineage>
</organism>
<feature type="transmembrane region" description="Helical" evidence="1">
    <location>
        <begin position="147"/>
        <end position="169"/>
    </location>
</feature>
<dbReference type="AlphaFoldDB" id="A0A3E1NUG7"/>
<dbReference type="OrthoDB" id="675862at2"/>
<evidence type="ECO:0008006" key="4">
    <source>
        <dbReference type="Google" id="ProtNLM"/>
    </source>
</evidence>
<accession>A0A3E1NUG7</accession>
<dbReference type="Proteomes" id="UP000261174">
    <property type="component" value="Unassembled WGS sequence"/>
</dbReference>
<protein>
    <recommendedName>
        <fullName evidence="4">DUF2157 domain-containing protein</fullName>
    </recommendedName>
</protein>
<dbReference type="EMBL" id="QTJV01000013">
    <property type="protein sequence ID" value="RFM31592.1"/>
    <property type="molecule type" value="Genomic_DNA"/>
</dbReference>